<proteinExistence type="predicted"/>
<evidence type="ECO:0000313" key="2">
    <source>
        <dbReference type="Proteomes" id="UP000789524"/>
    </source>
</evidence>
<dbReference type="AlphaFoldDB" id="A0A8J2R2Y8"/>
<sequence length="128" mass="14691">MSKLYPVINIQCDWHDALRLPKSEAWISAKYLNTNSIHEKITTAINQSDGKVKINVPENYQLISKNNLSLVLRHNESGLKVAFVACTKAHDVHKKSILSVFQQLIVHWLCLHANKINYWCGIVEQVRD</sequence>
<reference evidence="1" key="1">
    <citation type="submission" date="2021-09" db="EMBL/GenBank/DDBJ databases">
        <authorList>
            <person name="Martin H S."/>
        </authorList>
    </citation>
    <scope>NUCLEOTIDE SEQUENCE</scope>
</reference>
<dbReference type="EMBL" id="CAKASE010000080">
    <property type="protein sequence ID" value="CAG9581635.1"/>
    <property type="molecule type" value="Genomic_DNA"/>
</dbReference>
<keyword evidence="2" id="KW-1185">Reference proteome</keyword>
<protein>
    <submittedName>
        <fullName evidence="1">(African queen) hypothetical protein</fullName>
    </submittedName>
</protein>
<accession>A0A8J2R2Y8</accession>
<name>A0A8J2R2Y8_9NEOP</name>
<dbReference type="Proteomes" id="UP000789524">
    <property type="component" value="Unassembled WGS sequence"/>
</dbReference>
<organism evidence="1 2">
    <name type="scientific">Danaus chrysippus</name>
    <name type="common">African queen</name>
    <dbReference type="NCBI Taxonomy" id="151541"/>
    <lineage>
        <taxon>Eukaryota</taxon>
        <taxon>Metazoa</taxon>
        <taxon>Ecdysozoa</taxon>
        <taxon>Arthropoda</taxon>
        <taxon>Hexapoda</taxon>
        <taxon>Insecta</taxon>
        <taxon>Pterygota</taxon>
        <taxon>Neoptera</taxon>
        <taxon>Endopterygota</taxon>
        <taxon>Lepidoptera</taxon>
        <taxon>Glossata</taxon>
        <taxon>Ditrysia</taxon>
        <taxon>Papilionoidea</taxon>
        <taxon>Nymphalidae</taxon>
        <taxon>Danainae</taxon>
        <taxon>Danaini</taxon>
        <taxon>Danaina</taxon>
        <taxon>Danaus</taxon>
        <taxon>Anosia</taxon>
    </lineage>
</organism>
<comment type="caution">
    <text evidence="1">The sequence shown here is derived from an EMBL/GenBank/DDBJ whole genome shotgun (WGS) entry which is preliminary data.</text>
</comment>
<gene>
    <name evidence="1" type="ORF">DCHRY22_LOCUS14199</name>
</gene>
<dbReference type="OrthoDB" id="27537at2759"/>
<evidence type="ECO:0000313" key="1">
    <source>
        <dbReference type="EMBL" id="CAG9581635.1"/>
    </source>
</evidence>